<keyword evidence="1" id="KW-0802">TPR repeat</keyword>
<dbReference type="PROSITE" id="PS50887">
    <property type="entry name" value="GGDEF"/>
    <property type="match status" value="1"/>
</dbReference>
<keyword evidence="5" id="KW-1185">Reference proteome</keyword>
<feature type="coiled-coil region" evidence="2">
    <location>
        <begin position="333"/>
        <end position="360"/>
    </location>
</feature>
<dbReference type="SUPFAM" id="SSF48452">
    <property type="entry name" value="TPR-like"/>
    <property type="match status" value="1"/>
</dbReference>
<dbReference type="Pfam" id="PF00990">
    <property type="entry name" value="GGDEF"/>
    <property type="match status" value="1"/>
</dbReference>
<evidence type="ECO:0000313" key="4">
    <source>
        <dbReference type="EMBL" id="RKF17758.1"/>
    </source>
</evidence>
<dbReference type="AlphaFoldDB" id="A0A420EAN8"/>
<dbReference type="InterPro" id="IPR029787">
    <property type="entry name" value="Nucleotide_cyclase"/>
</dbReference>
<evidence type="ECO:0000256" key="1">
    <source>
        <dbReference type="PROSITE-ProRule" id="PRU00339"/>
    </source>
</evidence>
<dbReference type="InterPro" id="IPR043128">
    <property type="entry name" value="Rev_trsase/Diguanyl_cyclase"/>
</dbReference>
<feature type="domain" description="GGDEF" evidence="3">
    <location>
        <begin position="580"/>
        <end position="705"/>
    </location>
</feature>
<accession>A0A420EAN8</accession>
<sequence length="705" mass="79517">MSILDKHEQLIEESLSKSWDVMVSDPAIARTIIQSLLREDTLSDIRKGECYMHLGWCDLYSGQAQQASQHFLNCIELEFDIKEVSILIKAYNGLGSSYTEQGLFKAAIVAFNQALAYCQSEAQRKQSIPTHLNVLTIYVEIEDLVAAKQTVCEIERLISAFGTSPENTCIEQILKGDICLLESELERAQSFYCEGLAYAEQSESQFATFDAKLGMCRVARLQGNTQIARQILDQLQTDFDLRSAGNSFYYLSIEQALLLCGDKDVDGAIKLLEKTIAQEQGSLKLLPVIKAQEKLSDFYAMQGDYESAFSSLHLVFKSKEQIAGSEAQQQLILYQANENFQRLQQEAKSERKMRLELEELHQRLTLIEKIGRDLSSSLDLSEIVRHFYRSMKHELGVDAVAIGTFNELENSLEFDFAIEFDRYMEPFQIAIDDPMSLNAECFLTQGMLVADAKTFSKAETIGNTEKQMLSGIYIPLNIAQDKIGVLTLQSTVDGIFQDSAVINVLKSVSDYLCIAVRNGLSHAQLKQMKDKLLVEKDQIEIAKSEVEYQALHDGLTSLPNRRMLIDCVKARIFEARLRNENFYLLYLDLNEFKPVNDTYGHSVGDQLLIAFSQRVRNFLRSADLLARIGGDEFVVLVTGQSTDRGISELLARLNHEIEQPFLIDEINLSISASIGVSTYPQDGHSFDRLLHAADIQMYRTKALQG</sequence>
<feature type="repeat" description="TPR" evidence="1">
    <location>
        <begin position="88"/>
        <end position="121"/>
    </location>
</feature>
<evidence type="ECO:0000313" key="5">
    <source>
        <dbReference type="Proteomes" id="UP000286482"/>
    </source>
</evidence>
<dbReference type="CDD" id="cd01949">
    <property type="entry name" value="GGDEF"/>
    <property type="match status" value="1"/>
</dbReference>
<dbReference type="SUPFAM" id="SSF55781">
    <property type="entry name" value="GAF domain-like"/>
    <property type="match status" value="1"/>
</dbReference>
<proteinExistence type="predicted"/>
<name>A0A420EAN8_9ALTE</name>
<keyword evidence="2" id="KW-0175">Coiled coil</keyword>
<dbReference type="InterPro" id="IPR029016">
    <property type="entry name" value="GAF-like_dom_sf"/>
</dbReference>
<evidence type="ECO:0000256" key="2">
    <source>
        <dbReference type="SAM" id="Coils"/>
    </source>
</evidence>
<dbReference type="SMART" id="SM00267">
    <property type="entry name" value="GGDEF"/>
    <property type="match status" value="1"/>
</dbReference>
<dbReference type="Gene3D" id="1.25.40.10">
    <property type="entry name" value="Tetratricopeptide repeat domain"/>
    <property type="match status" value="1"/>
</dbReference>
<dbReference type="InterPro" id="IPR019734">
    <property type="entry name" value="TPR_rpt"/>
</dbReference>
<dbReference type="PROSITE" id="PS50005">
    <property type="entry name" value="TPR"/>
    <property type="match status" value="1"/>
</dbReference>
<dbReference type="PANTHER" id="PTHR46663">
    <property type="entry name" value="DIGUANYLATE CYCLASE DGCT-RELATED"/>
    <property type="match status" value="1"/>
</dbReference>
<protein>
    <submittedName>
        <fullName evidence="4">Diguanylate cyclase</fullName>
    </submittedName>
</protein>
<dbReference type="Proteomes" id="UP000286482">
    <property type="component" value="Unassembled WGS sequence"/>
</dbReference>
<dbReference type="SMART" id="SM00028">
    <property type="entry name" value="TPR"/>
    <property type="match status" value="3"/>
</dbReference>
<dbReference type="SUPFAM" id="SSF55073">
    <property type="entry name" value="Nucleotide cyclase"/>
    <property type="match status" value="1"/>
</dbReference>
<dbReference type="PANTHER" id="PTHR46663:SF2">
    <property type="entry name" value="GGDEF DOMAIN-CONTAINING PROTEIN"/>
    <property type="match status" value="1"/>
</dbReference>
<dbReference type="EMBL" id="RAQO01000006">
    <property type="protein sequence ID" value="RKF17758.1"/>
    <property type="molecule type" value="Genomic_DNA"/>
</dbReference>
<gene>
    <name evidence="4" type="ORF">DBZ36_10865</name>
</gene>
<dbReference type="Gene3D" id="3.30.450.40">
    <property type="match status" value="1"/>
</dbReference>
<evidence type="ECO:0000259" key="3">
    <source>
        <dbReference type="PROSITE" id="PS50887"/>
    </source>
</evidence>
<dbReference type="InterPro" id="IPR011990">
    <property type="entry name" value="TPR-like_helical_dom_sf"/>
</dbReference>
<dbReference type="InterPro" id="IPR000160">
    <property type="entry name" value="GGDEF_dom"/>
</dbReference>
<dbReference type="RefSeq" id="WP_120354985.1">
    <property type="nucleotide sequence ID" value="NZ_RAQO01000006.1"/>
</dbReference>
<dbReference type="InterPro" id="IPR052163">
    <property type="entry name" value="DGC-Regulatory_Protein"/>
</dbReference>
<dbReference type="Gene3D" id="3.30.70.270">
    <property type="match status" value="1"/>
</dbReference>
<reference evidence="4 5" key="1">
    <citation type="submission" date="2018-09" db="EMBL/GenBank/DDBJ databases">
        <authorList>
            <person name="Wang Z."/>
        </authorList>
    </citation>
    <scope>NUCLEOTIDE SEQUENCE [LARGE SCALE GENOMIC DNA]</scope>
    <source>
        <strain evidence="4 5">ALS 81</strain>
    </source>
</reference>
<dbReference type="OrthoDB" id="766410at2"/>
<organism evidence="4 5">
    <name type="scientific">Alginatibacterium sediminis</name>
    <dbReference type="NCBI Taxonomy" id="2164068"/>
    <lineage>
        <taxon>Bacteria</taxon>
        <taxon>Pseudomonadati</taxon>
        <taxon>Pseudomonadota</taxon>
        <taxon>Gammaproteobacteria</taxon>
        <taxon>Alteromonadales</taxon>
        <taxon>Alteromonadaceae</taxon>
        <taxon>Alginatibacterium</taxon>
    </lineage>
</organism>
<comment type="caution">
    <text evidence="4">The sequence shown here is derived from an EMBL/GenBank/DDBJ whole genome shotgun (WGS) entry which is preliminary data.</text>
</comment>
<dbReference type="NCBIfam" id="TIGR00254">
    <property type="entry name" value="GGDEF"/>
    <property type="match status" value="1"/>
</dbReference>